<dbReference type="InterPro" id="IPR000620">
    <property type="entry name" value="EamA_dom"/>
</dbReference>
<name>A0A917LF54_9NOCA</name>
<feature type="domain" description="EamA" evidence="7">
    <location>
        <begin position="2"/>
        <end position="130"/>
    </location>
</feature>
<evidence type="ECO:0000313" key="9">
    <source>
        <dbReference type="Proteomes" id="UP000654257"/>
    </source>
</evidence>
<organism evidence="8 9">
    <name type="scientific">Rhodococcoides trifolii</name>
    <dbReference type="NCBI Taxonomy" id="908250"/>
    <lineage>
        <taxon>Bacteria</taxon>
        <taxon>Bacillati</taxon>
        <taxon>Actinomycetota</taxon>
        <taxon>Actinomycetes</taxon>
        <taxon>Mycobacteriales</taxon>
        <taxon>Nocardiaceae</taxon>
        <taxon>Rhodococcoides</taxon>
    </lineage>
</organism>
<keyword evidence="5 6" id="KW-0472">Membrane</keyword>
<feature type="domain" description="EamA" evidence="7">
    <location>
        <begin position="142"/>
        <end position="276"/>
    </location>
</feature>
<evidence type="ECO:0000256" key="2">
    <source>
        <dbReference type="ARBA" id="ARBA00007362"/>
    </source>
</evidence>
<comment type="subcellular location">
    <subcellularLocation>
        <location evidence="1">Membrane</location>
        <topology evidence="1">Multi-pass membrane protein</topology>
    </subcellularLocation>
</comment>
<dbReference type="InterPro" id="IPR037185">
    <property type="entry name" value="EmrE-like"/>
</dbReference>
<feature type="transmembrane region" description="Helical" evidence="6">
    <location>
        <begin position="87"/>
        <end position="108"/>
    </location>
</feature>
<dbReference type="PANTHER" id="PTHR32322">
    <property type="entry name" value="INNER MEMBRANE TRANSPORTER"/>
    <property type="match status" value="1"/>
</dbReference>
<dbReference type="PANTHER" id="PTHR32322:SF2">
    <property type="entry name" value="EAMA DOMAIN-CONTAINING PROTEIN"/>
    <property type="match status" value="1"/>
</dbReference>
<accession>A0A917LF54</accession>
<comment type="caution">
    <text evidence="8">The sequence shown here is derived from an EMBL/GenBank/DDBJ whole genome shotgun (WGS) entry which is preliminary data.</text>
</comment>
<feature type="transmembrane region" description="Helical" evidence="6">
    <location>
        <begin position="236"/>
        <end position="253"/>
    </location>
</feature>
<protein>
    <submittedName>
        <fullName evidence="8">Membrane protein</fullName>
    </submittedName>
</protein>
<dbReference type="SUPFAM" id="SSF103481">
    <property type="entry name" value="Multidrug resistance efflux transporter EmrE"/>
    <property type="match status" value="2"/>
</dbReference>
<dbReference type="GO" id="GO:0016020">
    <property type="term" value="C:membrane"/>
    <property type="evidence" value="ECO:0007669"/>
    <property type="project" value="UniProtKB-SubCell"/>
</dbReference>
<feature type="transmembrane region" description="Helical" evidence="6">
    <location>
        <begin position="203"/>
        <end position="224"/>
    </location>
</feature>
<evidence type="ECO:0000256" key="3">
    <source>
        <dbReference type="ARBA" id="ARBA00022692"/>
    </source>
</evidence>
<dbReference type="AlphaFoldDB" id="A0A917LF54"/>
<dbReference type="InterPro" id="IPR050638">
    <property type="entry name" value="AA-Vitamin_Transporters"/>
</dbReference>
<evidence type="ECO:0000256" key="1">
    <source>
        <dbReference type="ARBA" id="ARBA00004141"/>
    </source>
</evidence>
<feature type="transmembrane region" description="Helical" evidence="6">
    <location>
        <begin position="61"/>
        <end position="81"/>
    </location>
</feature>
<dbReference type="Pfam" id="PF00892">
    <property type="entry name" value="EamA"/>
    <property type="match status" value="2"/>
</dbReference>
<evidence type="ECO:0000256" key="4">
    <source>
        <dbReference type="ARBA" id="ARBA00022989"/>
    </source>
</evidence>
<gene>
    <name evidence="8" type="ORF">GCM10007304_33750</name>
</gene>
<comment type="similarity">
    <text evidence="2">Belongs to the EamA transporter family.</text>
</comment>
<evidence type="ECO:0000313" key="8">
    <source>
        <dbReference type="EMBL" id="GGG16852.1"/>
    </source>
</evidence>
<feature type="transmembrane region" description="Helical" evidence="6">
    <location>
        <begin position="259"/>
        <end position="277"/>
    </location>
</feature>
<sequence>MLAVAMVILWSSGFIGAELGTRYAPAHTLLQWRYVVAIALLAPFVLWRRMRTSRAGVLRHVGLGLAMQCVYLGFVFSGIAGGVSSGIAALIAALQPLVVAAVAGPLLGEYTGVRQRIGLAIGIVGVAVVVVGDVGGGNAPWWMYLLPVAGMLSLSAGTVAERRMKPTEPLALSLLIQCATGAVFFSIWGIGAGDPLPPMTGGFWLAVMWTVFLSTFGGLGLYLIVVRRTGATKASVLLYLTPPTTLLWAWLMFGNDLTIGGFVGLAVCAAGVSMVLLRSSNQAPNGTDRAIQIVERDKVVR</sequence>
<dbReference type="Proteomes" id="UP000654257">
    <property type="component" value="Unassembled WGS sequence"/>
</dbReference>
<proteinExistence type="inferred from homology"/>
<evidence type="ECO:0000259" key="7">
    <source>
        <dbReference type="Pfam" id="PF00892"/>
    </source>
</evidence>
<feature type="transmembrane region" description="Helical" evidence="6">
    <location>
        <begin position="117"/>
        <end position="135"/>
    </location>
</feature>
<keyword evidence="3 6" id="KW-0812">Transmembrane</keyword>
<feature type="transmembrane region" description="Helical" evidence="6">
    <location>
        <begin position="172"/>
        <end position="191"/>
    </location>
</feature>
<reference evidence="8" key="1">
    <citation type="journal article" date="2014" name="Int. J. Syst. Evol. Microbiol.">
        <title>Complete genome sequence of Corynebacterium casei LMG S-19264T (=DSM 44701T), isolated from a smear-ripened cheese.</title>
        <authorList>
            <consortium name="US DOE Joint Genome Institute (JGI-PGF)"/>
            <person name="Walter F."/>
            <person name="Albersmeier A."/>
            <person name="Kalinowski J."/>
            <person name="Ruckert C."/>
        </authorList>
    </citation>
    <scope>NUCLEOTIDE SEQUENCE</scope>
    <source>
        <strain evidence="8">CCM 7905</strain>
    </source>
</reference>
<keyword evidence="9" id="KW-1185">Reference proteome</keyword>
<feature type="transmembrane region" description="Helical" evidence="6">
    <location>
        <begin position="32"/>
        <end position="49"/>
    </location>
</feature>
<reference evidence="8" key="2">
    <citation type="submission" date="2020-09" db="EMBL/GenBank/DDBJ databases">
        <authorList>
            <person name="Sun Q."/>
            <person name="Sedlacek I."/>
        </authorList>
    </citation>
    <scope>NUCLEOTIDE SEQUENCE</scope>
    <source>
        <strain evidence="8">CCM 7905</strain>
    </source>
</reference>
<dbReference type="EMBL" id="BMCU01000003">
    <property type="protein sequence ID" value="GGG16852.1"/>
    <property type="molecule type" value="Genomic_DNA"/>
</dbReference>
<feature type="transmembrane region" description="Helical" evidence="6">
    <location>
        <begin position="141"/>
        <end position="160"/>
    </location>
</feature>
<keyword evidence="4 6" id="KW-1133">Transmembrane helix</keyword>
<evidence type="ECO:0000256" key="5">
    <source>
        <dbReference type="ARBA" id="ARBA00023136"/>
    </source>
</evidence>
<evidence type="ECO:0000256" key="6">
    <source>
        <dbReference type="SAM" id="Phobius"/>
    </source>
</evidence>